<evidence type="ECO:0000259" key="13">
    <source>
        <dbReference type="PROSITE" id="PS51352"/>
    </source>
</evidence>
<keyword evidence="15" id="KW-1185">Reference proteome</keyword>
<evidence type="ECO:0000256" key="6">
    <source>
        <dbReference type="ARBA" id="ARBA00023002"/>
    </source>
</evidence>
<accession>A0ABN6FII5</accession>
<keyword evidence="6" id="KW-0560">Oxidoreductase</keyword>
<dbReference type="PANTHER" id="PTHR42801:SF4">
    <property type="entry name" value="AHPC_TSA FAMILY PROTEIN"/>
    <property type="match status" value="1"/>
</dbReference>
<evidence type="ECO:0000256" key="7">
    <source>
        <dbReference type="ARBA" id="ARBA00023157"/>
    </source>
</evidence>
<evidence type="ECO:0000256" key="3">
    <source>
        <dbReference type="ARBA" id="ARBA00013017"/>
    </source>
</evidence>
<keyword evidence="7" id="KW-1015">Disulfide bond</keyword>
<dbReference type="Pfam" id="PF00578">
    <property type="entry name" value="AhpC-TSA"/>
    <property type="match status" value="1"/>
</dbReference>
<dbReference type="Gene3D" id="3.40.30.10">
    <property type="entry name" value="Glutaredoxin"/>
    <property type="match status" value="1"/>
</dbReference>
<dbReference type="InterPro" id="IPR036249">
    <property type="entry name" value="Thioredoxin-like_sf"/>
</dbReference>
<dbReference type="PANTHER" id="PTHR42801">
    <property type="entry name" value="THIOREDOXIN-DEPENDENT PEROXIDE REDUCTASE"/>
    <property type="match status" value="1"/>
</dbReference>
<comment type="subunit">
    <text evidence="2">Monomer.</text>
</comment>
<dbReference type="InterPro" id="IPR000866">
    <property type="entry name" value="AhpC/TSA"/>
</dbReference>
<comment type="function">
    <text evidence="1">Thiol-specific peroxidase that catalyzes the reduction of hydrogen peroxide and organic hydroperoxides to water and alcohols, respectively. Plays a role in cell protection against oxidative stress by detoxifying peroxides and as sensor of hydrogen peroxide-mediated signaling events.</text>
</comment>
<evidence type="ECO:0000256" key="4">
    <source>
        <dbReference type="ARBA" id="ARBA00022559"/>
    </source>
</evidence>
<feature type="domain" description="Thioredoxin" evidence="13">
    <location>
        <begin position="12"/>
        <end position="165"/>
    </location>
</feature>
<dbReference type="EMBL" id="AP024525">
    <property type="protein sequence ID" value="BCT76588.1"/>
    <property type="molecule type" value="Genomic_DNA"/>
</dbReference>
<evidence type="ECO:0000256" key="10">
    <source>
        <dbReference type="ARBA" id="ARBA00038489"/>
    </source>
</evidence>
<dbReference type="PIRSF" id="PIRSF000239">
    <property type="entry name" value="AHPC"/>
    <property type="match status" value="1"/>
</dbReference>
<dbReference type="SUPFAM" id="SSF52833">
    <property type="entry name" value="Thioredoxin-like"/>
    <property type="match status" value="1"/>
</dbReference>
<sequence>MVVTTPTPARRLAVGDAAPDFTLPDSTGGTTSLADLAGTRTILYFFPQVDTPACTQQACDFRDSLAGLAGAGLKVVGVSPDPAADVVAFAAEQNLGFLLLADEDHRVAEAYGTWGEKVNYGRAYQGLIRSTFVIGADGRIELAQYNVRAKGHVAKLHRDLKILPVD</sequence>
<evidence type="ECO:0000256" key="9">
    <source>
        <dbReference type="ARBA" id="ARBA00032824"/>
    </source>
</evidence>
<evidence type="ECO:0000256" key="11">
    <source>
        <dbReference type="ARBA" id="ARBA00041373"/>
    </source>
</evidence>
<dbReference type="Proteomes" id="UP001319861">
    <property type="component" value="Chromosome"/>
</dbReference>
<dbReference type="InterPro" id="IPR013766">
    <property type="entry name" value="Thioredoxin_domain"/>
</dbReference>
<dbReference type="NCBIfam" id="NF006960">
    <property type="entry name" value="PRK09437.1"/>
    <property type="match status" value="1"/>
</dbReference>
<name>A0ABN6FII5_SINCY</name>
<dbReference type="PROSITE" id="PS51352">
    <property type="entry name" value="THIOREDOXIN_2"/>
    <property type="match status" value="1"/>
</dbReference>
<keyword evidence="4" id="KW-0575">Peroxidase</keyword>
<proteinExistence type="inferred from homology"/>
<protein>
    <recommendedName>
        <fullName evidence="3">thioredoxin-dependent peroxiredoxin</fullName>
        <ecNumber evidence="3">1.11.1.24</ecNumber>
    </recommendedName>
    <alternativeName>
        <fullName evidence="11">Bacterioferritin comigratory protein</fullName>
    </alternativeName>
    <alternativeName>
        <fullName evidence="9">Thioredoxin peroxidase</fullName>
    </alternativeName>
</protein>
<evidence type="ECO:0000313" key="14">
    <source>
        <dbReference type="EMBL" id="BCT76588.1"/>
    </source>
</evidence>
<keyword evidence="5" id="KW-0049">Antioxidant</keyword>
<dbReference type="EC" id="1.11.1.24" evidence="3"/>
<comment type="catalytic activity">
    <reaction evidence="12">
        <text>a hydroperoxide + [thioredoxin]-dithiol = an alcohol + [thioredoxin]-disulfide + H2O</text>
        <dbReference type="Rhea" id="RHEA:62620"/>
        <dbReference type="Rhea" id="RHEA-COMP:10698"/>
        <dbReference type="Rhea" id="RHEA-COMP:10700"/>
        <dbReference type="ChEBI" id="CHEBI:15377"/>
        <dbReference type="ChEBI" id="CHEBI:29950"/>
        <dbReference type="ChEBI" id="CHEBI:30879"/>
        <dbReference type="ChEBI" id="CHEBI:35924"/>
        <dbReference type="ChEBI" id="CHEBI:50058"/>
        <dbReference type="EC" id="1.11.1.24"/>
    </reaction>
</comment>
<comment type="similarity">
    <text evidence="10">Belongs to the peroxiredoxin family. BCP/PrxQ subfamily.</text>
</comment>
<keyword evidence="8" id="KW-0676">Redox-active center</keyword>
<dbReference type="InterPro" id="IPR024706">
    <property type="entry name" value="Peroxiredoxin_AhpC-typ"/>
</dbReference>
<organism evidence="14 15">
    <name type="scientific">Sinomonas cyclohexanicum</name>
    <name type="common">Corynebacterium cyclohexanicum</name>
    <dbReference type="NCBI Taxonomy" id="322009"/>
    <lineage>
        <taxon>Bacteria</taxon>
        <taxon>Bacillati</taxon>
        <taxon>Actinomycetota</taxon>
        <taxon>Actinomycetes</taxon>
        <taxon>Micrococcales</taxon>
        <taxon>Micrococcaceae</taxon>
        <taxon>Sinomonas</taxon>
    </lineage>
</organism>
<reference evidence="14 15" key="1">
    <citation type="journal article" date="2021" name="J. Biosci. Bioeng.">
        <title>Identification and characterization of a chc gene cluster responsible for the aromatization pathway of cyclohexanecarboxylate degradation in Sinomonas cyclohexanicum ATCC 51369.</title>
        <authorList>
            <person name="Yamamoto T."/>
            <person name="Hasegawa Y."/>
            <person name="Lau P.C.K."/>
            <person name="Iwaki H."/>
        </authorList>
    </citation>
    <scope>NUCLEOTIDE SEQUENCE [LARGE SCALE GENOMIC DNA]</scope>
    <source>
        <strain evidence="14 15">ATCC 51369</strain>
    </source>
</reference>
<evidence type="ECO:0000256" key="8">
    <source>
        <dbReference type="ARBA" id="ARBA00023284"/>
    </source>
</evidence>
<gene>
    <name evidence="14" type="primary">bcp_1</name>
    <name evidence="14" type="ORF">SCMU_24300</name>
</gene>
<evidence type="ECO:0000256" key="5">
    <source>
        <dbReference type="ARBA" id="ARBA00022862"/>
    </source>
</evidence>
<evidence type="ECO:0000313" key="15">
    <source>
        <dbReference type="Proteomes" id="UP001319861"/>
    </source>
</evidence>
<evidence type="ECO:0000256" key="1">
    <source>
        <dbReference type="ARBA" id="ARBA00003330"/>
    </source>
</evidence>
<dbReference type="CDD" id="cd03017">
    <property type="entry name" value="PRX_BCP"/>
    <property type="match status" value="1"/>
</dbReference>
<evidence type="ECO:0000256" key="12">
    <source>
        <dbReference type="ARBA" id="ARBA00049091"/>
    </source>
</evidence>
<dbReference type="InterPro" id="IPR050924">
    <property type="entry name" value="Peroxiredoxin_BCP/PrxQ"/>
</dbReference>
<evidence type="ECO:0000256" key="2">
    <source>
        <dbReference type="ARBA" id="ARBA00011245"/>
    </source>
</evidence>